<keyword evidence="3" id="KW-0812">Transmembrane</keyword>
<keyword evidence="5" id="KW-1185">Reference proteome</keyword>
<keyword evidence="3" id="KW-0472">Membrane</keyword>
<dbReference type="STRING" id="1150600.ADIARSV_3775"/>
<feature type="region of interest" description="Disordered" evidence="2">
    <location>
        <begin position="916"/>
        <end position="973"/>
    </location>
</feature>
<evidence type="ECO:0000313" key="4">
    <source>
        <dbReference type="EMBL" id="EOR93060.1"/>
    </source>
</evidence>
<dbReference type="EMBL" id="AQPN01000132">
    <property type="protein sequence ID" value="EOR93060.1"/>
    <property type="molecule type" value="Genomic_DNA"/>
</dbReference>
<feature type="compositionally biased region" description="Basic and acidic residues" evidence="2">
    <location>
        <begin position="684"/>
        <end position="706"/>
    </location>
</feature>
<comment type="caution">
    <text evidence="4">The sequence shown here is derived from an EMBL/GenBank/DDBJ whole genome shotgun (WGS) entry which is preliminary data.</text>
</comment>
<feature type="transmembrane region" description="Helical" evidence="3">
    <location>
        <begin position="60"/>
        <end position="83"/>
    </location>
</feature>
<dbReference type="Proteomes" id="UP000014174">
    <property type="component" value="Unassembled WGS sequence"/>
</dbReference>
<feature type="compositionally biased region" description="Polar residues" evidence="2">
    <location>
        <begin position="956"/>
        <end position="972"/>
    </location>
</feature>
<evidence type="ECO:0000256" key="2">
    <source>
        <dbReference type="SAM" id="MobiDB-lite"/>
    </source>
</evidence>
<feature type="compositionally biased region" description="Polar residues" evidence="2">
    <location>
        <begin position="751"/>
        <end position="763"/>
    </location>
</feature>
<evidence type="ECO:0000313" key="5">
    <source>
        <dbReference type="Proteomes" id="UP000014174"/>
    </source>
</evidence>
<evidence type="ECO:0008006" key="6">
    <source>
        <dbReference type="Google" id="ProtNLM"/>
    </source>
</evidence>
<organism evidence="4 5">
    <name type="scientific">Arcticibacter svalbardensis MN12-7</name>
    <dbReference type="NCBI Taxonomy" id="1150600"/>
    <lineage>
        <taxon>Bacteria</taxon>
        <taxon>Pseudomonadati</taxon>
        <taxon>Bacteroidota</taxon>
        <taxon>Sphingobacteriia</taxon>
        <taxon>Sphingobacteriales</taxon>
        <taxon>Sphingobacteriaceae</taxon>
        <taxon>Arcticibacter</taxon>
    </lineage>
</organism>
<feature type="compositionally biased region" description="Basic and acidic residues" evidence="2">
    <location>
        <begin position="719"/>
        <end position="746"/>
    </location>
</feature>
<accession>R9GNF2</accession>
<sequence length="1109" mass="127313">MGNSAEKFSDLISKIDEFIRKYYFNKIVRGSIYLAATCFAGYLIITLSEYYGNFSPGIRAVLLFSFLLLNSLIFFRFIFWPLLSYFKLGKRINYLQASEIIGKHFPTVKDKLINTLQLKELSTQSEDGRQLIEHAINQKITELRPIPFHTAIRIQDNKKYLRYVLPFIFLIVIIAFTAPYIFSESTERILHYKTRFVKKAPFQFVLMNSNLHAFQGEDLTLQVKLTGNEIPDEIYVEEGLNTYKLQKDNLVHFKHVFRNLQKDKTIRLFAGEFYSTPYVLKVIQKPSLINMSVKITYPSYLGLRNEIRRDLTDLTVPEGTNIKYGINTRYATKIDLYNGLNQLVLKPVSSNHFEYALKARKSIELRLAPQGTTLVNGTDFLSFRLNVIPDERPTVQIIEKEDGPNNKATSFIGQLADDHGFSGLKIHYQVKDQGKMLSASSRNIPVDKKTTHYSFIYAVKSSDFKLKPGQELEFYIEVFDNDAVNGVKSSRSETMQIKRLTVSQVEKNVDQSTRVTEQKLQQAIKEASLIESETKRIKKELMNQNNLSFEQKKQVTDLLDKQRELEKLIDEIKKESDKNYQEQNSELLNQAALTDQQKQLQKLLEQVMDEKTQALLLSIEKMLQENNKVQTQEELGKMQSGNKGVQKELDRILELYKQLQFDQKLTGTINNLKKAADNQNELNKSVEEKSATHQDAADQQEKQAKEFQDIAKQLESLKKKNEELEKSHPLADLSKEEKEVNEEQKKSKNSLQANHTDPAQKSMQKAADKMSAMAKQMEEMKETSQTSEIKINLQALREILANLLKSSFDQESILIATRKSVATDPLLVSNTQKQLQIRNNMQVIGDSLSVLSRQIPQIESVVTQELNTITERINYSLESLAERRLSEAVSGQQSAMASINNLALLLTEVEEHLQKAMKNSSSGGKGNQQSLSQLGQQQDQLNKNMEKAREKMKQNGAESSRNKGQANSSQQFAGMAREQNLIRQALQQINREMNKDGRGKLGNLDKLSQDMEQTEMELVNKRIQSETLIRQHDILTHLLEADKAERERDLDDKRESKAGTDQLPGYVEKLKQLKIIKMKETELLKTVPADLNLFYQLKINEYFRSLDSI</sequence>
<dbReference type="AlphaFoldDB" id="R9GNF2"/>
<feature type="compositionally biased region" description="Low complexity" evidence="2">
    <location>
        <begin position="918"/>
        <end position="943"/>
    </location>
</feature>
<dbReference type="PATRIC" id="fig|1150600.3.peg.3742"/>
<protein>
    <recommendedName>
        <fullName evidence="6">Liver stage antigen</fullName>
    </recommendedName>
</protein>
<dbReference type="eggNOG" id="COG1511">
    <property type="taxonomic scope" value="Bacteria"/>
</dbReference>
<dbReference type="RefSeq" id="WP_016197000.1">
    <property type="nucleotide sequence ID" value="NZ_AQPN01000132.1"/>
</dbReference>
<evidence type="ECO:0000256" key="1">
    <source>
        <dbReference type="SAM" id="Coils"/>
    </source>
</evidence>
<keyword evidence="1" id="KW-0175">Coiled coil</keyword>
<name>R9GNF2_9SPHI</name>
<feature type="compositionally biased region" description="Basic and acidic residues" evidence="2">
    <location>
        <begin position="944"/>
        <end position="953"/>
    </location>
</feature>
<feature type="region of interest" description="Disordered" evidence="2">
    <location>
        <begin position="680"/>
        <end position="706"/>
    </location>
</feature>
<feature type="transmembrane region" description="Helical" evidence="3">
    <location>
        <begin position="30"/>
        <end position="48"/>
    </location>
</feature>
<feature type="region of interest" description="Disordered" evidence="2">
    <location>
        <begin position="719"/>
        <end position="770"/>
    </location>
</feature>
<evidence type="ECO:0000256" key="3">
    <source>
        <dbReference type="SAM" id="Phobius"/>
    </source>
</evidence>
<feature type="transmembrane region" description="Helical" evidence="3">
    <location>
        <begin position="163"/>
        <end position="182"/>
    </location>
</feature>
<dbReference type="OrthoDB" id="9812498at2"/>
<keyword evidence="3" id="KW-1133">Transmembrane helix</keyword>
<reference evidence="4 5" key="1">
    <citation type="journal article" date="2013" name="Genome Announc.">
        <title>Draft Genome Sequence of Arcticibacter svalbardensis Strain MN12-7T, a Member of the Family Sphingobacteriaceae Isolated from an Arctic Soil Sample.</title>
        <authorList>
            <person name="Shivaji S."/>
            <person name="Ara S."/>
            <person name="Prasad S."/>
            <person name="Manasa B.P."/>
            <person name="Begum Z."/>
            <person name="Singh A."/>
            <person name="Kumar Pinnaka A."/>
        </authorList>
    </citation>
    <scope>NUCLEOTIDE SEQUENCE [LARGE SCALE GENOMIC DNA]</scope>
    <source>
        <strain evidence="4 5">MN12-7</strain>
    </source>
</reference>
<gene>
    <name evidence="4" type="ORF">ADIARSV_3775</name>
</gene>
<feature type="coiled-coil region" evidence="1">
    <location>
        <begin position="520"/>
        <end position="613"/>
    </location>
</feature>
<proteinExistence type="predicted"/>